<dbReference type="EMBL" id="VVIM01000006">
    <property type="protein sequence ID" value="KAB0798117.1"/>
    <property type="molecule type" value="Genomic_DNA"/>
</dbReference>
<proteinExistence type="predicted"/>
<dbReference type="AlphaFoldDB" id="A0A5N4ALC5"/>
<evidence type="ECO:0000313" key="3">
    <source>
        <dbReference type="Proteomes" id="UP000327044"/>
    </source>
</evidence>
<organism evidence="2 3">
    <name type="scientific">Photinus pyralis</name>
    <name type="common">Common eastern firefly</name>
    <name type="synonym">Lampyris pyralis</name>
    <dbReference type="NCBI Taxonomy" id="7054"/>
    <lineage>
        <taxon>Eukaryota</taxon>
        <taxon>Metazoa</taxon>
        <taxon>Ecdysozoa</taxon>
        <taxon>Arthropoda</taxon>
        <taxon>Hexapoda</taxon>
        <taxon>Insecta</taxon>
        <taxon>Pterygota</taxon>
        <taxon>Neoptera</taxon>
        <taxon>Endopterygota</taxon>
        <taxon>Coleoptera</taxon>
        <taxon>Polyphaga</taxon>
        <taxon>Elateriformia</taxon>
        <taxon>Elateroidea</taxon>
        <taxon>Lampyridae</taxon>
        <taxon>Lampyrinae</taxon>
        <taxon>Photinus</taxon>
    </lineage>
</organism>
<sequence>MATEMQDQNENQADNPQADKNISTGDYVAVTFLCENNKKTKFFAGEVTNISDNGQEFTINFFRKQTLKGTYFTFPHVQDKQTVAKEDIVSKLCLKRVVRGRFYFSMPDYNLE</sequence>
<name>A0A5N4ALC5_PHOPY</name>
<comment type="caution">
    <text evidence="2">The sequence shown here is derived from an EMBL/GenBank/DDBJ whole genome shotgun (WGS) entry which is preliminary data.</text>
</comment>
<evidence type="ECO:0000256" key="1">
    <source>
        <dbReference type="SAM" id="MobiDB-lite"/>
    </source>
</evidence>
<dbReference type="InParanoid" id="A0A5N4ALC5"/>
<feature type="region of interest" description="Disordered" evidence="1">
    <location>
        <begin position="1"/>
        <end position="21"/>
    </location>
</feature>
<gene>
    <name evidence="2" type="ORF">PPYR_09110</name>
</gene>
<evidence type="ECO:0000313" key="2">
    <source>
        <dbReference type="EMBL" id="KAB0798117.1"/>
    </source>
</evidence>
<protein>
    <submittedName>
        <fullName evidence="2">Uncharacterized protein</fullName>
    </submittedName>
</protein>
<keyword evidence="3" id="KW-1185">Reference proteome</keyword>
<dbReference type="Proteomes" id="UP000327044">
    <property type="component" value="Unassembled WGS sequence"/>
</dbReference>
<reference evidence="2 3" key="1">
    <citation type="journal article" date="2018" name="Elife">
        <title>Firefly genomes illuminate parallel origins of bioluminescence in beetles.</title>
        <authorList>
            <person name="Fallon T.R."/>
            <person name="Lower S.E."/>
            <person name="Chang C.H."/>
            <person name="Bessho-Uehara M."/>
            <person name="Martin G.J."/>
            <person name="Bewick A.J."/>
            <person name="Behringer M."/>
            <person name="Debat H.J."/>
            <person name="Wong I."/>
            <person name="Day J.C."/>
            <person name="Suvorov A."/>
            <person name="Silva C.J."/>
            <person name="Stanger-Hall K.F."/>
            <person name="Hall D.W."/>
            <person name="Schmitz R.J."/>
            <person name="Nelson D.R."/>
            <person name="Lewis S.M."/>
            <person name="Shigenobu S."/>
            <person name="Bybee S.M."/>
            <person name="Larracuente A.M."/>
            <person name="Oba Y."/>
            <person name="Weng J.K."/>
        </authorList>
    </citation>
    <scope>NUCLEOTIDE SEQUENCE [LARGE SCALE GENOMIC DNA]</scope>
    <source>
        <strain evidence="2">1611_PpyrPB1</strain>
        <tissue evidence="2">Whole body</tissue>
    </source>
</reference>
<accession>A0A5N4ALC5</accession>